<feature type="domain" description="HTH arsR-type" evidence="1">
    <location>
        <begin position="8"/>
        <end position="93"/>
    </location>
</feature>
<dbReference type="Proteomes" id="UP000679213">
    <property type="component" value="Chromosome I"/>
</dbReference>
<evidence type="ECO:0000259" key="1">
    <source>
        <dbReference type="SMART" id="SM00418"/>
    </source>
</evidence>
<name>A0A8D6SV30_9EURY</name>
<dbReference type="RefSeq" id="WP_214400030.1">
    <property type="nucleotide sequence ID" value="NZ_LR792632.1"/>
</dbReference>
<dbReference type="SMART" id="SM00418">
    <property type="entry name" value="HTH_ARSR"/>
    <property type="match status" value="1"/>
</dbReference>
<evidence type="ECO:0000313" key="3">
    <source>
        <dbReference type="Proteomes" id="UP000679213"/>
    </source>
</evidence>
<dbReference type="InterPro" id="IPR036390">
    <property type="entry name" value="WH_DNA-bd_sf"/>
</dbReference>
<dbReference type="GeneID" id="65882902"/>
<organism evidence="2 3">
    <name type="scientific">Methanocaldococcus lauensis</name>
    <dbReference type="NCBI Taxonomy" id="2546128"/>
    <lineage>
        <taxon>Archaea</taxon>
        <taxon>Methanobacteriati</taxon>
        <taxon>Methanobacteriota</taxon>
        <taxon>Methanomada group</taxon>
        <taxon>Methanococci</taxon>
        <taxon>Methanococcales</taxon>
        <taxon>Methanocaldococcaceae</taxon>
        <taxon>Methanocaldococcus</taxon>
    </lineage>
</organism>
<evidence type="ECO:0000313" key="2">
    <source>
        <dbReference type="EMBL" id="CAB3287234.1"/>
    </source>
</evidence>
<dbReference type="PANTHER" id="PTHR38600:SF1">
    <property type="entry name" value="TRANSCRIPTIONAL REGULATORY PROTEIN"/>
    <property type="match status" value="1"/>
</dbReference>
<dbReference type="InterPro" id="IPR036388">
    <property type="entry name" value="WH-like_DNA-bd_sf"/>
</dbReference>
<dbReference type="EMBL" id="LR792632">
    <property type="protein sequence ID" value="CAB3287234.1"/>
    <property type="molecule type" value="Genomic_DNA"/>
</dbReference>
<dbReference type="KEGG" id="mesg:MLAUSG7_0093"/>
<keyword evidence="3" id="KW-1185">Reference proteome</keyword>
<gene>
    <name evidence="2" type="ORF">MLAUSG7_0093</name>
</gene>
<dbReference type="InterPro" id="IPR011991">
    <property type="entry name" value="ArsR-like_HTH"/>
</dbReference>
<dbReference type="PANTHER" id="PTHR38600">
    <property type="entry name" value="TRANSCRIPTIONAL REGULATORY PROTEIN"/>
    <property type="match status" value="1"/>
</dbReference>
<protein>
    <submittedName>
        <fullName evidence="2">Transcriptional regulator, ArsR family</fullName>
    </submittedName>
</protein>
<sequence>MDLEKTVKIGTALSNPVRIKILYLLNKKPMSIYELAKALNLSRPVLYTHLKKLEEADLVESYLVLDDARAKRMYRAKKFKFYIDNDKIDEFFEK</sequence>
<accession>A0A8D6SV30</accession>
<dbReference type="CDD" id="cd00090">
    <property type="entry name" value="HTH_ARSR"/>
    <property type="match status" value="1"/>
</dbReference>
<dbReference type="Gene3D" id="1.10.10.10">
    <property type="entry name" value="Winged helix-like DNA-binding domain superfamily/Winged helix DNA-binding domain"/>
    <property type="match status" value="1"/>
</dbReference>
<dbReference type="SUPFAM" id="SSF46785">
    <property type="entry name" value="Winged helix' DNA-binding domain"/>
    <property type="match status" value="1"/>
</dbReference>
<dbReference type="InterPro" id="IPR001845">
    <property type="entry name" value="HTH_ArsR_DNA-bd_dom"/>
</dbReference>
<proteinExistence type="predicted"/>
<dbReference type="AlphaFoldDB" id="A0A8D6SV30"/>
<dbReference type="GO" id="GO:0003700">
    <property type="term" value="F:DNA-binding transcription factor activity"/>
    <property type="evidence" value="ECO:0007669"/>
    <property type="project" value="InterPro"/>
</dbReference>
<reference evidence="2 3" key="1">
    <citation type="submission" date="2020-04" db="EMBL/GenBank/DDBJ databases">
        <authorList>
            <consortium name="Genoscope - CEA"/>
            <person name="William W."/>
        </authorList>
    </citation>
    <scope>NUCLEOTIDE SEQUENCE [LARGE SCALE GENOMIC DNA]</scope>
    <source>
        <strain evidence="2 3">SG7</strain>
    </source>
</reference>
<dbReference type="Pfam" id="PF01022">
    <property type="entry name" value="HTH_5"/>
    <property type="match status" value="1"/>
</dbReference>